<dbReference type="Pfam" id="PF02538">
    <property type="entry name" value="Hydantoinase_B"/>
    <property type="match status" value="1"/>
</dbReference>
<sequence>MGDIRVSIDRGGTFCDVIATGADGNNPFIFKLLSEDPSNYPDAPTEAIRRILEKYEGKTIPVGEKLDASRIASCRIGTTVATNALLTGNGEKFAFATTKGFKDVCVIGDQSRPELFNLEIRKASVLHSTVIEIDERVTIEDYDLNPHKKEIMNIEGDANLVKTPSGEVIRILKRPDEKVIRQHLEILREQGYTSLAVCFMHAYIFPGHEKAVARIAKDVGFRFVTISSETSPAINFLKRSNSTCSEAYLYPIIRRYIDDFQAGFKNPPQRVEFMCSDGGLKQADRFRGNEALLSGPAGGVVGTAKCFDVDEGTPVIGFDMGGTSTDVSRYDGKYDFLQQTTIAGRTINLSMLNIATVAAGGGSILFARNGLLAVGPESAGAHPGPACYRKGGPLTVTDANLFLGRLVLSSFPAIFGESGDQELDTEVVARKFEHITQDFNRQTSQNLTPEEVASGFLNIANETMSRPIRNATEARGYAPENHDLVSFGGAGGQHACAIADKLGIKRVIIHKLSSLLSAHGIAHAELQYEIFEPFAAELDGKAMEGVENLLSALKKKVAKELVSQKASEEGLVFDEALVLKYFGTDTNLSISKPADGNYAAAFTAMHMREFAFSMNRPIIIESVKVRGAGSTGAPSHETSACKEIALSKRMVFSDYTARQEVYLDGSWQQARVFKLDDIPEGSLIIGPAIIIDETQTILVEPLFKAHILVNYVVLEKIISEEQPLNPSITQTLSTSSTPKDILSPIQLSVFAHRFMAIAEQMGNTLQRTSISSSIKERLDFSCAIFSPEGKLVANAPHIPIHLGSMQFAVQAQHRHWNGKLKPGDVLLTNHPSWGGTHLPDLTVVTPVFIADQIAFYVASRGHHTDIGGMGITSMMPESRSLWEEGIIVPSMKIVSSGEFLESEVRAAFEKVGTYPGCSATRRIQDNVSDLKAQTSANQRGITLLQKLCNEYSLQVVHKYMTGIQDNAELAVRGFFKKLAHEHPGPLSATDYLDDGTVMKVRISIDKNTGGAIYDFAGSGPQMWGNYNCPISITHSAIIYSIRCLVNLEIPLNEGCLAPCDIRVPVGSILNPTPTVAICGSTLASQRVIDLVLRAFGRFGASQGCANAFGWGMGGKNPVTGKVEPGWNYGESIGGGVGAGEGYNGESGVHVHSTNTRQTDSEVIEKRTAVLVRKYGIREGSGGKGRWRGGDGIIREIEARTNLKFSILSDRRVYRPYGMAGGYGGQKGENLAFKFNEEHELEAIKMRLINTTTLEVEEFFDVSIPEYAILSHTWGDGEVSLQDWADRKNRRFKPGFQKIIWACAQAAKDQVSHVWVDTNCIDKSSSAELSEAINSMFRWYRRSAVCYVYLEDVPAMSLDECTKPESAFRNARWFTRGWTLQELIAPPNVSFFSSGWTLIATKSELAPCITEITGIPWSCLLKGRLSKAHPLRRYSVAQRMAWASSRSTTRIEDQAYSLLGLFDISMPLVYGEGYEAFTRLLGEIIHKYADHSFFASQLQYITLPIVPTLVPHFVFGVLDCWDIETASTRTTRNVSRIWIPLLRKGTGESQRYLRLIWPQTFFPVKMVQKDIMMSYKEKERFLKGEKHVASDSEEISDHVDTVSIAMQRNILVKKPYATILSVPSWQPREAGSPFLLCFPRGTADFRLYGIFPSDLESDTAWASETPPLLPLVMPRRRHRIRFGTGKADVYAAVVVFKKRRSKPPRFVTICLANLGHPDNRRTGRKIFEPRCRVIPNWSSSEDQNVEAVDFTTFRDVDCVGDTLVTMQKIASNPRITAKGREHRFVGLTQVIFDREQMMEELRLLPDKEDKTSRGILQHYGQESSDEEVDESAIVH</sequence>
<dbReference type="GO" id="GO:0006749">
    <property type="term" value="P:glutathione metabolic process"/>
    <property type="evidence" value="ECO:0007669"/>
    <property type="project" value="TreeGrafter"/>
</dbReference>
<evidence type="ECO:0000313" key="8">
    <source>
        <dbReference type="Proteomes" id="UP000720189"/>
    </source>
</evidence>
<name>A0A9P9GKD0_FUSRE</name>
<dbReference type="Pfam" id="PF01968">
    <property type="entry name" value="Hydantoinase_A"/>
    <property type="match status" value="1"/>
</dbReference>
<comment type="similarity">
    <text evidence="1">Belongs to the oxoprolinase family.</text>
</comment>
<evidence type="ECO:0000259" key="3">
    <source>
        <dbReference type="Pfam" id="PF02538"/>
    </source>
</evidence>
<evidence type="ECO:0000259" key="2">
    <source>
        <dbReference type="Pfam" id="PF01968"/>
    </source>
</evidence>
<proteinExistence type="inferred from homology"/>
<dbReference type="GeneID" id="70225953"/>
<gene>
    <name evidence="7" type="ORF">BKA55DRAFT_596849</name>
</gene>
<dbReference type="GO" id="GO:0017168">
    <property type="term" value="F:5-oxoprolinase (ATP-hydrolyzing) activity"/>
    <property type="evidence" value="ECO:0007669"/>
    <property type="project" value="TreeGrafter"/>
</dbReference>
<dbReference type="InterPro" id="IPR045079">
    <property type="entry name" value="Oxoprolinase-like"/>
</dbReference>
<dbReference type="InterPro" id="IPR049517">
    <property type="entry name" value="ACX-like_C"/>
</dbReference>
<dbReference type="OrthoDB" id="3643at2759"/>
<dbReference type="EMBL" id="JAGMUX010000014">
    <property type="protein sequence ID" value="KAH7240263.1"/>
    <property type="molecule type" value="Genomic_DNA"/>
</dbReference>
<feature type="domain" description="Hydantoinase B/oxoprolinase" evidence="3">
    <location>
        <begin position="744"/>
        <end position="1235"/>
    </location>
</feature>
<feature type="domain" description="Hydantoinase/oxoprolinase N-terminal" evidence="4">
    <location>
        <begin position="5"/>
        <end position="219"/>
    </location>
</feature>
<evidence type="ECO:0000313" key="7">
    <source>
        <dbReference type="EMBL" id="KAH7240263.1"/>
    </source>
</evidence>
<dbReference type="Pfam" id="PF19278">
    <property type="entry name" value="Hydant_A_C"/>
    <property type="match status" value="1"/>
</dbReference>
<feature type="domain" description="Hydantoinase A/oxoprolinase" evidence="2">
    <location>
        <begin position="239"/>
        <end position="529"/>
    </location>
</feature>
<reference evidence="7" key="1">
    <citation type="journal article" date="2021" name="Nat. Commun.">
        <title>Genetic determinants of endophytism in the Arabidopsis root mycobiome.</title>
        <authorList>
            <person name="Mesny F."/>
            <person name="Miyauchi S."/>
            <person name="Thiergart T."/>
            <person name="Pickel B."/>
            <person name="Atanasova L."/>
            <person name="Karlsson M."/>
            <person name="Huettel B."/>
            <person name="Barry K.W."/>
            <person name="Haridas S."/>
            <person name="Chen C."/>
            <person name="Bauer D."/>
            <person name="Andreopoulos W."/>
            <person name="Pangilinan J."/>
            <person name="LaButti K."/>
            <person name="Riley R."/>
            <person name="Lipzen A."/>
            <person name="Clum A."/>
            <person name="Drula E."/>
            <person name="Henrissat B."/>
            <person name="Kohler A."/>
            <person name="Grigoriev I.V."/>
            <person name="Martin F.M."/>
            <person name="Hacquard S."/>
        </authorList>
    </citation>
    <scope>NUCLEOTIDE SEQUENCE</scope>
    <source>
        <strain evidence="7">MPI-CAGE-AT-0023</strain>
    </source>
</reference>
<dbReference type="PANTHER" id="PTHR11365">
    <property type="entry name" value="5-OXOPROLINASE RELATED"/>
    <property type="match status" value="1"/>
</dbReference>
<evidence type="ECO:0000256" key="1">
    <source>
        <dbReference type="ARBA" id="ARBA00010403"/>
    </source>
</evidence>
<dbReference type="InterPro" id="IPR002821">
    <property type="entry name" value="Hydantoinase_A"/>
</dbReference>
<organism evidence="7 8">
    <name type="scientific">Fusarium redolens</name>
    <dbReference type="NCBI Taxonomy" id="48865"/>
    <lineage>
        <taxon>Eukaryota</taxon>
        <taxon>Fungi</taxon>
        <taxon>Dikarya</taxon>
        <taxon>Ascomycota</taxon>
        <taxon>Pezizomycotina</taxon>
        <taxon>Sordariomycetes</taxon>
        <taxon>Hypocreomycetidae</taxon>
        <taxon>Hypocreales</taxon>
        <taxon>Nectriaceae</taxon>
        <taxon>Fusarium</taxon>
        <taxon>Fusarium redolens species complex</taxon>
    </lineage>
</organism>
<feature type="domain" description="Heterokaryon incompatibility" evidence="5">
    <location>
        <begin position="1266"/>
        <end position="1352"/>
    </location>
</feature>
<dbReference type="PANTHER" id="PTHR11365:SF2">
    <property type="entry name" value="5-OXOPROLINASE"/>
    <property type="match status" value="1"/>
</dbReference>
<dbReference type="InterPro" id="IPR003692">
    <property type="entry name" value="Hydantoinase_B"/>
</dbReference>
<dbReference type="InterPro" id="IPR008040">
    <property type="entry name" value="Hydant_A_N"/>
</dbReference>
<evidence type="ECO:0000259" key="4">
    <source>
        <dbReference type="Pfam" id="PF05378"/>
    </source>
</evidence>
<dbReference type="Pfam" id="PF05378">
    <property type="entry name" value="Hydant_A_N"/>
    <property type="match status" value="1"/>
</dbReference>
<feature type="domain" description="Acetophenone carboxylase-like C-terminal" evidence="6">
    <location>
        <begin position="541"/>
        <end position="705"/>
    </location>
</feature>
<dbReference type="Pfam" id="PF06985">
    <property type="entry name" value="HET"/>
    <property type="match status" value="1"/>
</dbReference>
<dbReference type="RefSeq" id="XP_046046057.1">
    <property type="nucleotide sequence ID" value="XM_046195999.1"/>
</dbReference>
<comment type="caution">
    <text evidence="7">The sequence shown here is derived from an EMBL/GenBank/DDBJ whole genome shotgun (WGS) entry which is preliminary data.</text>
</comment>
<evidence type="ECO:0000259" key="5">
    <source>
        <dbReference type="Pfam" id="PF06985"/>
    </source>
</evidence>
<dbReference type="InterPro" id="IPR010730">
    <property type="entry name" value="HET"/>
</dbReference>
<accession>A0A9P9GKD0</accession>
<dbReference type="Proteomes" id="UP000720189">
    <property type="component" value="Unassembled WGS sequence"/>
</dbReference>
<dbReference type="GO" id="GO:0005829">
    <property type="term" value="C:cytosol"/>
    <property type="evidence" value="ECO:0007669"/>
    <property type="project" value="TreeGrafter"/>
</dbReference>
<keyword evidence="8" id="KW-1185">Reference proteome</keyword>
<evidence type="ECO:0000259" key="6">
    <source>
        <dbReference type="Pfam" id="PF19278"/>
    </source>
</evidence>
<protein>
    <submittedName>
        <fullName evidence="7">Hydantoinase B/oxoprolinase-domain-containing protein</fullName>
    </submittedName>
</protein>